<feature type="binding site" evidence="14">
    <location>
        <position position="118"/>
    </location>
    <ligand>
        <name>ATP</name>
        <dbReference type="ChEBI" id="CHEBI:30616"/>
    </ligand>
</feature>
<dbReference type="AlphaFoldDB" id="A0ABD4Z6Q5"/>
<keyword evidence="5 13" id="KW-0963">Cytoplasm</keyword>
<dbReference type="GO" id="GO:0061710">
    <property type="term" value="F:L-threonylcarbamoyladenylate synthase"/>
    <property type="evidence" value="ECO:0007669"/>
    <property type="project" value="UniProtKB-EC"/>
</dbReference>
<feature type="binding site" evidence="14">
    <location>
        <position position="143"/>
    </location>
    <ligand>
        <name>ATP</name>
        <dbReference type="ChEBI" id="CHEBI:30616"/>
    </ligand>
</feature>
<sequence>MTKVFRIDINNIDEDAIRECCEIVLSGGIVVFPTETVYGLGASAFNGEAVKKVFIAKNRPMDNPLIVHISNKKQLYEVADEIPEKILKAVEILWPGPFTLLLKKGSRVASEATANLPTVAVRIPAHPVALKLIDCTGPIAAPSANISGRPSPTTGFHVMVDMFGRANAIIDSGETIYGVESTIVDATTKPMKLLRPGAMPIEKISEALGEEIIVTQESRGLAESEKALAPGMKYKHYSPETPIILVEYSNQNKMVSTVTKIAEELKKAGRRIAVIASTETANMYTTYTDKIIVYGSRKNIFEIAKNLFKILRELDREGVEIAIAEGVEEKGLGLAVMNRLRKASTKIVK</sequence>
<keyword evidence="7 13" id="KW-0819">tRNA processing</keyword>
<evidence type="ECO:0000256" key="14">
    <source>
        <dbReference type="PIRSR" id="PIRSR004930-1"/>
    </source>
</evidence>
<feature type="domain" description="YrdC-like" evidence="15">
    <location>
        <begin position="14"/>
        <end position="199"/>
    </location>
</feature>
<dbReference type="FunFam" id="3.40.50.11030:FF:000001">
    <property type="entry name" value="Threonylcarbamoyl-AMP synthase"/>
    <property type="match status" value="1"/>
</dbReference>
<dbReference type="PANTHER" id="PTHR17490">
    <property type="entry name" value="SUA5"/>
    <property type="match status" value="1"/>
</dbReference>
<evidence type="ECO:0000256" key="9">
    <source>
        <dbReference type="ARBA" id="ARBA00022741"/>
    </source>
</evidence>
<dbReference type="InterPro" id="IPR017945">
    <property type="entry name" value="DHBP_synth_RibB-like_a/b_dom"/>
</dbReference>
<feature type="binding site" evidence="14">
    <location>
        <position position="68"/>
    </location>
    <ligand>
        <name>L-threonine</name>
        <dbReference type="ChEBI" id="CHEBI:57926"/>
    </ligand>
</feature>
<evidence type="ECO:0000256" key="8">
    <source>
        <dbReference type="ARBA" id="ARBA00022695"/>
    </source>
</evidence>
<evidence type="ECO:0000256" key="11">
    <source>
        <dbReference type="ARBA" id="ARBA00029774"/>
    </source>
</evidence>
<reference evidence="16 17" key="1">
    <citation type="submission" date="2023-05" db="EMBL/GenBank/DDBJ databases">
        <title>A new hyperthermophilic archaea 'Ignisphaera cupida' sp. nov. and description of the family 'Ignisphaeraceae' fam. nov.</title>
        <authorList>
            <person name="Podosokorskaya O.A."/>
            <person name="Elcheninov A.G."/>
            <person name="Klukina A."/>
            <person name="Merkel A.Y."/>
        </authorList>
    </citation>
    <scope>NUCLEOTIDE SEQUENCE [LARGE SCALE GENOMIC DNA]</scope>
    <source>
        <strain evidence="16 17">4213-co</strain>
    </source>
</reference>
<dbReference type="GO" id="GO:0005737">
    <property type="term" value="C:cytoplasm"/>
    <property type="evidence" value="ECO:0007669"/>
    <property type="project" value="UniProtKB-SubCell"/>
</dbReference>
<evidence type="ECO:0000256" key="10">
    <source>
        <dbReference type="ARBA" id="ARBA00022840"/>
    </source>
</evidence>
<evidence type="ECO:0000256" key="5">
    <source>
        <dbReference type="ARBA" id="ARBA00022490"/>
    </source>
</evidence>
<evidence type="ECO:0000256" key="12">
    <source>
        <dbReference type="ARBA" id="ARBA00048366"/>
    </source>
</evidence>
<evidence type="ECO:0000256" key="7">
    <source>
        <dbReference type="ARBA" id="ARBA00022694"/>
    </source>
</evidence>
<dbReference type="InterPro" id="IPR006070">
    <property type="entry name" value="Sua5-like_dom"/>
</dbReference>
<feature type="binding site" evidence="14">
    <location>
        <position position="36"/>
    </location>
    <ligand>
        <name>L-threonine</name>
        <dbReference type="ChEBI" id="CHEBI:57926"/>
    </ligand>
</feature>
<dbReference type="PROSITE" id="PS51163">
    <property type="entry name" value="YRDC"/>
    <property type="match status" value="1"/>
</dbReference>
<comment type="function">
    <text evidence="13">Required for the formation of a threonylcarbamoyl group on adenosine at position 37 (t(6)A37) in tRNAs that read codons beginning with adenine.</text>
</comment>
<feature type="binding site" evidence="14">
    <location>
        <position position="195"/>
    </location>
    <ligand>
        <name>ATP</name>
        <dbReference type="ChEBI" id="CHEBI:30616"/>
    </ligand>
</feature>
<name>A0ABD4Z6Q5_9CREN</name>
<feature type="binding site" evidence="14">
    <location>
        <position position="151"/>
    </location>
    <ligand>
        <name>ATP</name>
        <dbReference type="ChEBI" id="CHEBI:30616"/>
    </ligand>
</feature>
<keyword evidence="6 13" id="KW-0808">Transferase</keyword>
<dbReference type="EMBL" id="JASNVW010000002">
    <property type="protein sequence ID" value="MDK6028677.1"/>
    <property type="molecule type" value="Genomic_DNA"/>
</dbReference>
<feature type="binding site" evidence="14">
    <location>
        <position position="237"/>
    </location>
    <ligand>
        <name>ATP</name>
        <dbReference type="ChEBI" id="CHEBI:30616"/>
    </ligand>
</feature>
<dbReference type="PANTHER" id="PTHR17490:SF16">
    <property type="entry name" value="THREONYLCARBAMOYL-AMP SYNTHASE"/>
    <property type="match status" value="1"/>
</dbReference>
<organism evidence="16 17">
    <name type="scientific">Ignisphaera cupida</name>
    <dbReference type="NCBI Taxonomy" id="3050454"/>
    <lineage>
        <taxon>Archaea</taxon>
        <taxon>Thermoproteota</taxon>
        <taxon>Thermoprotei</taxon>
        <taxon>Desulfurococcales</taxon>
        <taxon>Desulfurococcaceae</taxon>
        <taxon>Ignisphaera</taxon>
    </lineage>
</organism>
<dbReference type="NCBIfam" id="TIGR00057">
    <property type="entry name" value="L-threonylcarbamoyladenylate synthase"/>
    <property type="match status" value="1"/>
</dbReference>
<dbReference type="InterPro" id="IPR050156">
    <property type="entry name" value="TC-AMP_synthase_SUA5"/>
</dbReference>
<evidence type="ECO:0000313" key="17">
    <source>
        <dbReference type="Proteomes" id="UP001529235"/>
    </source>
</evidence>
<comment type="subcellular location">
    <subcellularLocation>
        <location evidence="1 13">Cytoplasm</location>
    </subcellularLocation>
</comment>
<comment type="similarity">
    <text evidence="2 13">Belongs to the SUA5 family.</text>
</comment>
<comment type="caution">
    <text evidence="16">The sequence shown here is derived from an EMBL/GenBank/DDBJ whole genome shotgun (WGS) entry which is preliminary data.</text>
</comment>
<feature type="binding site" evidence="14">
    <location>
        <position position="122"/>
    </location>
    <ligand>
        <name>L-threonine</name>
        <dbReference type="ChEBI" id="CHEBI:57926"/>
    </ligand>
</feature>
<feature type="binding site" evidence="14">
    <location>
        <position position="141"/>
    </location>
    <ligand>
        <name>L-threonine</name>
        <dbReference type="ChEBI" id="CHEBI:57926"/>
    </ligand>
</feature>
<evidence type="ECO:0000259" key="15">
    <source>
        <dbReference type="PROSITE" id="PS51163"/>
    </source>
</evidence>
<accession>A0ABD4Z6Q5</accession>
<feature type="binding site" evidence="14">
    <location>
        <position position="63"/>
    </location>
    <ligand>
        <name>ATP</name>
        <dbReference type="ChEBI" id="CHEBI:30616"/>
    </ligand>
</feature>
<proteinExistence type="inferred from homology"/>
<dbReference type="Gene3D" id="3.40.50.11030">
    <property type="entry name" value="Threonylcarbamoyl-AMP synthase, C-terminal domain"/>
    <property type="match status" value="1"/>
</dbReference>
<keyword evidence="8 13" id="KW-0548">Nucleotidyltransferase</keyword>
<dbReference type="Pfam" id="PF03481">
    <property type="entry name" value="Sua5_C"/>
    <property type="match status" value="1"/>
</dbReference>
<dbReference type="SUPFAM" id="SSF55821">
    <property type="entry name" value="YrdC/RibB"/>
    <property type="match status" value="1"/>
</dbReference>
<protein>
    <recommendedName>
        <fullName evidence="4 13">Threonylcarbamoyl-AMP synthase</fullName>
        <shortName evidence="13">TC-AMP synthase</shortName>
        <ecNumber evidence="3 13">2.7.7.87</ecNumber>
    </recommendedName>
    <alternativeName>
        <fullName evidence="11 13">L-threonylcarbamoyladenylate synthase</fullName>
    </alternativeName>
</protein>
<keyword evidence="10 13" id="KW-0067">ATP-binding</keyword>
<evidence type="ECO:0000256" key="1">
    <source>
        <dbReference type="ARBA" id="ARBA00004496"/>
    </source>
</evidence>
<evidence type="ECO:0000256" key="3">
    <source>
        <dbReference type="ARBA" id="ARBA00012584"/>
    </source>
</evidence>
<comment type="catalytic activity">
    <reaction evidence="12 13">
        <text>L-threonine + hydrogencarbonate + ATP = L-threonylcarbamoyladenylate + diphosphate + H2O</text>
        <dbReference type="Rhea" id="RHEA:36407"/>
        <dbReference type="ChEBI" id="CHEBI:15377"/>
        <dbReference type="ChEBI" id="CHEBI:17544"/>
        <dbReference type="ChEBI" id="CHEBI:30616"/>
        <dbReference type="ChEBI" id="CHEBI:33019"/>
        <dbReference type="ChEBI" id="CHEBI:57926"/>
        <dbReference type="ChEBI" id="CHEBI:73682"/>
        <dbReference type="EC" id="2.7.7.87"/>
    </reaction>
</comment>
<feature type="binding site" evidence="14">
    <location>
        <position position="181"/>
    </location>
    <ligand>
        <name>L-threonine</name>
        <dbReference type="ChEBI" id="CHEBI:57926"/>
    </ligand>
</feature>
<gene>
    <name evidence="16" type="ORF">QPL79_04820</name>
</gene>
<dbReference type="GO" id="GO:0005524">
    <property type="term" value="F:ATP binding"/>
    <property type="evidence" value="ECO:0007669"/>
    <property type="project" value="UniProtKB-UniRule"/>
</dbReference>
<dbReference type="PIRSF" id="PIRSF004930">
    <property type="entry name" value="Tln_factor_SUA5"/>
    <property type="match status" value="1"/>
</dbReference>
<evidence type="ECO:0000256" key="13">
    <source>
        <dbReference type="PIRNR" id="PIRNR004930"/>
    </source>
</evidence>
<keyword evidence="9 13" id="KW-0547">Nucleotide-binding</keyword>
<evidence type="ECO:0000313" key="16">
    <source>
        <dbReference type="EMBL" id="MDK6028677.1"/>
    </source>
</evidence>
<dbReference type="InterPro" id="IPR038385">
    <property type="entry name" value="Sua5/YwlC_C"/>
</dbReference>
<dbReference type="Proteomes" id="UP001529235">
    <property type="component" value="Unassembled WGS sequence"/>
</dbReference>
<dbReference type="Gene3D" id="3.90.870.10">
    <property type="entry name" value="DHBP synthase"/>
    <property type="match status" value="1"/>
</dbReference>
<dbReference type="RefSeq" id="WP_285273652.1">
    <property type="nucleotide sequence ID" value="NZ_JASNVW010000002.1"/>
</dbReference>
<keyword evidence="17" id="KW-1185">Reference proteome</keyword>
<evidence type="ECO:0000256" key="6">
    <source>
        <dbReference type="ARBA" id="ARBA00022679"/>
    </source>
</evidence>
<evidence type="ECO:0000256" key="2">
    <source>
        <dbReference type="ARBA" id="ARBA00007663"/>
    </source>
</evidence>
<dbReference type="Pfam" id="PF01300">
    <property type="entry name" value="Sua5_yciO_yrdC"/>
    <property type="match status" value="1"/>
</dbReference>
<dbReference type="GO" id="GO:0003725">
    <property type="term" value="F:double-stranded RNA binding"/>
    <property type="evidence" value="ECO:0007669"/>
    <property type="project" value="UniProtKB-UniRule"/>
</dbReference>
<evidence type="ECO:0000256" key="4">
    <source>
        <dbReference type="ARBA" id="ARBA00015492"/>
    </source>
</evidence>
<dbReference type="InterPro" id="IPR005145">
    <property type="entry name" value="Sua5_C"/>
</dbReference>
<feature type="binding site" evidence="14">
    <location>
        <position position="59"/>
    </location>
    <ligand>
        <name>ATP</name>
        <dbReference type="ChEBI" id="CHEBI:30616"/>
    </ligand>
</feature>
<dbReference type="InterPro" id="IPR010923">
    <property type="entry name" value="T(6)A37_SUA5"/>
</dbReference>
<dbReference type="GO" id="GO:0008033">
    <property type="term" value="P:tRNA processing"/>
    <property type="evidence" value="ECO:0007669"/>
    <property type="project" value="UniProtKB-KW"/>
</dbReference>
<dbReference type="EC" id="2.7.7.87" evidence="3 13"/>